<evidence type="ECO:0000313" key="8">
    <source>
        <dbReference type="Proteomes" id="UP000593562"/>
    </source>
</evidence>
<comment type="similarity">
    <text evidence="1 6">Belongs to the copper transporter (Ctr) (TC 1.A.56) family. SLC31A subfamily.</text>
</comment>
<accession>A0A7J7DMJ4</accession>
<dbReference type="PANTHER" id="PTHR12483">
    <property type="entry name" value="SOLUTE CARRIER FAMILY 31 COPPER TRANSPORTERS"/>
    <property type="match status" value="1"/>
</dbReference>
<dbReference type="FunCoup" id="A0A7J7DMJ4">
    <property type="interactions" value="2214"/>
</dbReference>
<keyword evidence="6" id="KW-0186">Copper</keyword>
<dbReference type="InParanoid" id="A0A7J7DMJ4"/>
<dbReference type="Proteomes" id="UP000593562">
    <property type="component" value="Unassembled WGS sequence"/>
</dbReference>
<evidence type="ECO:0000256" key="4">
    <source>
        <dbReference type="ARBA" id="ARBA00022989"/>
    </source>
</evidence>
<dbReference type="GO" id="GO:0005886">
    <property type="term" value="C:plasma membrane"/>
    <property type="evidence" value="ECO:0007669"/>
    <property type="project" value="TreeGrafter"/>
</dbReference>
<comment type="subcellular location">
    <subcellularLocation>
        <location evidence="6">Membrane</location>
        <topology evidence="6">Multi-pass membrane protein</topology>
    </subcellularLocation>
</comment>
<protein>
    <recommendedName>
        <fullName evidence="6">Copper transport protein</fullName>
    </recommendedName>
</protein>
<feature type="transmembrane region" description="Helical" evidence="6">
    <location>
        <begin position="53"/>
        <end position="72"/>
    </location>
</feature>
<dbReference type="EMBL" id="JAAARO010000005">
    <property type="protein sequence ID" value="KAF5747548.1"/>
    <property type="molecule type" value="Genomic_DNA"/>
</dbReference>
<comment type="caution">
    <text evidence="7">The sequence shown here is derived from an EMBL/GenBank/DDBJ whole genome shotgun (WGS) entry which is preliminary data.</text>
</comment>
<keyword evidence="5 6" id="KW-0472">Membrane</keyword>
<sequence>MDGMHDHDMGMGAPPPMGHSMLGRRHMMMHMTFFWGNNAEVLFDGWPGHSSDMYALSLIMVFVLALIVEWLSHCQLIKAGMNRVVAGLVQTMMHAFRVGVSLLVMLAIMSFNGGVFLAAVAGHTVGFLLFGSRVFKKSHNNSPHKTPHSDLPPITC</sequence>
<dbReference type="InterPro" id="IPR007274">
    <property type="entry name" value="Cop_transporter"/>
</dbReference>
<name>A0A7J7DMJ4_TRIWF</name>
<organism evidence="7 8">
    <name type="scientific">Tripterygium wilfordii</name>
    <name type="common">Thunder God vine</name>
    <dbReference type="NCBI Taxonomy" id="458696"/>
    <lineage>
        <taxon>Eukaryota</taxon>
        <taxon>Viridiplantae</taxon>
        <taxon>Streptophyta</taxon>
        <taxon>Embryophyta</taxon>
        <taxon>Tracheophyta</taxon>
        <taxon>Spermatophyta</taxon>
        <taxon>Magnoliopsida</taxon>
        <taxon>eudicotyledons</taxon>
        <taxon>Gunneridae</taxon>
        <taxon>Pentapetalae</taxon>
        <taxon>rosids</taxon>
        <taxon>fabids</taxon>
        <taxon>Celastrales</taxon>
        <taxon>Celastraceae</taxon>
        <taxon>Tripterygium</taxon>
    </lineage>
</organism>
<keyword evidence="6" id="KW-0813">Transport</keyword>
<keyword evidence="6" id="KW-0406">Ion transport</keyword>
<feature type="transmembrane region" description="Helical" evidence="6">
    <location>
        <begin position="84"/>
        <end position="109"/>
    </location>
</feature>
<dbReference type="OrthoDB" id="73901at2759"/>
<dbReference type="Pfam" id="PF04145">
    <property type="entry name" value="Ctr"/>
    <property type="match status" value="2"/>
</dbReference>
<dbReference type="PANTHER" id="PTHR12483:SF24">
    <property type="entry name" value="COPPER TRANSPORTER 2-RELATED"/>
    <property type="match status" value="1"/>
</dbReference>
<keyword evidence="4 6" id="KW-1133">Transmembrane helix</keyword>
<evidence type="ECO:0000256" key="3">
    <source>
        <dbReference type="ARBA" id="ARBA00022796"/>
    </source>
</evidence>
<evidence type="ECO:0000256" key="5">
    <source>
        <dbReference type="ARBA" id="ARBA00023136"/>
    </source>
</evidence>
<proteinExistence type="inferred from homology"/>
<evidence type="ECO:0000256" key="6">
    <source>
        <dbReference type="RuleBase" id="RU367022"/>
    </source>
</evidence>
<gene>
    <name evidence="7" type="ORF">HS088_TW05G00271</name>
</gene>
<keyword evidence="2 6" id="KW-0812">Transmembrane</keyword>
<keyword evidence="8" id="KW-1185">Reference proteome</keyword>
<evidence type="ECO:0000256" key="2">
    <source>
        <dbReference type="ARBA" id="ARBA00022692"/>
    </source>
</evidence>
<keyword evidence="3 6" id="KW-0187">Copper transport</keyword>
<evidence type="ECO:0000256" key="1">
    <source>
        <dbReference type="ARBA" id="ARBA00006921"/>
    </source>
</evidence>
<dbReference type="GO" id="GO:0005375">
    <property type="term" value="F:copper ion transmembrane transporter activity"/>
    <property type="evidence" value="ECO:0007669"/>
    <property type="project" value="UniProtKB-UniRule"/>
</dbReference>
<reference evidence="7 8" key="1">
    <citation type="journal article" date="2020" name="Nat. Commun.">
        <title>Genome of Tripterygium wilfordii and identification of cytochrome P450 involved in triptolide biosynthesis.</title>
        <authorList>
            <person name="Tu L."/>
            <person name="Su P."/>
            <person name="Zhang Z."/>
            <person name="Gao L."/>
            <person name="Wang J."/>
            <person name="Hu T."/>
            <person name="Zhou J."/>
            <person name="Zhang Y."/>
            <person name="Zhao Y."/>
            <person name="Liu Y."/>
            <person name="Song Y."/>
            <person name="Tong Y."/>
            <person name="Lu Y."/>
            <person name="Yang J."/>
            <person name="Xu C."/>
            <person name="Jia M."/>
            <person name="Peters R.J."/>
            <person name="Huang L."/>
            <person name="Gao W."/>
        </authorList>
    </citation>
    <scope>NUCLEOTIDE SEQUENCE [LARGE SCALE GENOMIC DNA]</scope>
    <source>
        <strain evidence="8">cv. XIE 37</strain>
        <tissue evidence="7">Leaf</tissue>
    </source>
</reference>
<evidence type="ECO:0000313" key="7">
    <source>
        <dbReference type="EMBL" id="KAF5747548.1"/>
    </source>
</evidence>
<dbReference type="AlphaFoldDB" id="A0A7J7DMJ4"/>